<dbReference type="EMBL" id="BJWL01000007">
    <property type="protein sequence ID" value="GFY91481.1"/>
    <property type="molecule type" value="Genomic_DNA"/>
</dbReference>
<dbReference type="GO" id="GO:0008171">
    <property type="term" value="F:O-methyltransferase activity"/>
    <property type="evidence" value="ECO:0007669"/>
    <property type="project" value="InterPro"/>
</dbReference>
<evidence type="ECO:0000256" key="1">
    <source>
        <dbReference type="ARBA" id="ARBA00022603"/>
    </source>
</evidence>
<dbReference type="PANTHER" id="PTHR11746">
    <property type="entry name" value="O-METHYLTRANSFERASE"/>
    <property type="match status" value="1"/>
</dbReference>
<keyword evidence="2" id="KW-0808">Transferase</keyword>
<reference evidence="7 8" key="1">
    <citation type="submission" date="2019-07" db="EMBL/GenBank/DDBJ databases">
        <title>De Novo Assembly of kiwifruit Actinidia rufa.</title>
        <authorList>
            <person name="Sugita-Konishi S."/>
            <person name="Sato K."/>
            <person name="Mori E."/>
            <person name="Abe Y."/>
            <person name="Kisaki G."/>
            <person name="Hamano K."/>
            <person name="Suezawa K."/>
            <person name="Otani M."/>
            <person name="Fukuda T."/>
            <person name="Manabe T."/>
            <person name="Gomi K."/>
            <person name="Tabuchi M."/>
            <person name="Akimitsu K."/>
            <person name="Kataoka I."/>
        </authorList>
    </citation>
    <scope>NUCLEOTIDE SEQUENCE [LARGE SCALE GENOMIC DNA]</scope>
    <source>
        <strain evidence="8">cv. Fuchu</strain>
    </source>
</reference>
<dbReference type="InterPro" id="IPR016461">
    <property type="entry name" value="COMT-like"/>
</dbReference>
<keyword evidence="3" id="KW-0949">S-adenosyl-L-methionine</keyword>
<dbReference type="Proteomes" id="UP000585474">
    <property type="component" value="Unassembled WGS sequence"/>
</dbReference>
<evidence type="ECO:0000256" key="3">
    <source>
        <dbReference type="ARBA" id="ARBA00022691"/>
    </source>
</evidence>
<dbReference type="InterPro" id="IPR001077">
    <property type="entry name" value="COMT_C"/>
</dbReference>
<feature type="domain" description="O-methyltransferase dimerisation" evidence="6">
    <location>
        <begin position="26"/>
        <end position="108"/>
    </location>
</feature>
<feature type="domain" description="O-methyltransferase C-terminal" evidence="5">
    <location>
        <begin position="315"/>
        <end position="410"/>
    </location>
</feature>
<feature type="domain" description="O-methyltransferase C-terminal" evidence="5">
    <location>
        <begin position="231"/>
        <end position="303"/>
    </location>
</feature>
<dbReference type="InterPro" id="IPR036390">
    <property type="entry name" value="WH_DNA-bd_sf"/>
</dbReference>
<feature type="domain" description="O-methyltransferase C-terminal" evidence="5">
    <location>
        <begin position="132"/>
        <end position="224"/>
    </location>
</feature>
<proteinExistence type="inferred from homology"/>
<keyword evidence="8" id="KW-1185">Reference proteome</keyword>
<sequence length="432" mass="48128">MEKEDRTTANAMLEGQASVWLCLYRIVETMALKCAMELLKADIIHSHSRPITLSQIANNISSPSLDLTLLARVMKLLARVNLFNAISQFEDCEDNLYSLTPSSKWLLRNIEPTLTPFGLIIDPSLTISSLNQLSQSVKEGGSGFHKAQGNKVLDLTSLDPKFNPKFNNFMDCTARISTTAMLKEYEDEFGSVGSLVDVGGGSGAVIADIVKAYPHIDGTIFELPLHQCTRELLMLERVMHNWKDKDYIRILKNCRKPIPEKTGKVVILDVVLQPESESLFGEVGMIFDVVMMLGKERTELEMEDDNEIVGRSENMKEGGSGFHKARGSEIWDFYSLDPTFAKRFTNIMDLHRCRISTMAMLTEYKEGFDSIGSLVHVGGCIGASMAEIVNAHPHIKGINIDLSHVAIAPVYLGVFMSDVTCLSPFLMQMQYS</sequence>
<dbReference type="Pfam" id="PF08100">
    <property type="entry name" value="Dimerisation"/>
    <property type="match status" value="1"/>
</dbReference>
<dbReference type="InterPro" id="IPR036388">
    <property type="entry name" value="WH-like_DNA-bd_sf"/>
</dbReference>
<dbReference type="PROSITE" id="PS51683">
    <property type="entry name" value="SAM_OMT_II"/>
    <property type="match status" value="1"/>
</dbReference>
<keyword evidence="1" id="KW-0489">Methyltransferase</keyword>
<dbReference type="AlphaFoldDB" id="A0A7J0EYG4"/>
<dbReference type="GO" id="GO:0046983">
    <property type="term" value="F:protein dimerization activity"/>
    <property type="evidence" value="ECO:0007669"/>
    <property type="project" value="InterPro"/>
</dbReference>
<dbReference type="InterPro" id="IPR029063">
    <property type="entry name" value="SAM-dependent_MTases_sf"/>
</dbReference>
<evidence type="ECO:0008006" key="9">
    <source>
        <dbReference type="Google" id="ProtNLM"/>
    </source>
</evidence>
<evidence type="ECO:0000259" key="5">
    <source>
        <dbReference type="Pfam" id="PF00891"/>
    </source>
</evidence>
<dbReference type="OrthoDB" id="1606438at2759"/>
<evidence type="ECO:0000256" key="4">
    <source>
        <dbReference type="ARBA" id="ARBA00034481"/>
    </source>
</evidence>
<comment type="caution">
    <text evidence="7">The sequence shown here is derived from an EMBL/GenBank/DDBJ whole genome shotgun (WGS) entry which is preliminary data.</text>
</comment>
<dbReference type="Pfam" id="PF00891">
    <property type="entry name" value="Methyltransf_2"/>
    <property type="match status" value="3"/>
</dbReference>
<gene>
    <name evidence="7" type="ORF">Acr_07g0016770</name>
</gene>
<name>A0A7J0EYG4_9ERIC</name>
<dbReference type="SUPFAM" id="SSF46785">
    <property type="entry name" value="Winged helix' DNA-binding domain"/>
    <property type="match status" value="1"/>
</dbReference>
<accession>A0A7J0EYG4</accession>
<dbReference type="GO" id="GO:0032259">
    <property type="term" value="P:methylation"/>
    <property type="evidence" value="ECO:0007669"/>
    <property type="project" value="UniProtKB-KW"/>
</dbReference>
<dbReference type="Gene3D" id="1.10.10.10">
    <property type="entry name" value="Winged helix-like DNA-binding domain superfamily/Winged helix DNA-binding domain"/>
    <property type="match status" value="1"/>
</dbReference>
<dbReference type="InterPro" id="IPR012967">
    <property type="entry name" value="COMT_dimerisation"/>
</dbReference>
<evidence type="ECO:0000256" key="2">
    <source>
        <dbReference type="ARBA" id="ARBA00022679"/>
    </source>
</evidence>
<dbReference type="SUPFAM" id="SSF53335">
    <property type="entry name" value="S-adenosyl-L-methionine-dependent methyltransferases"/>
    <property type="match status" value="2"/>
</dbReference>
<protein>
    <recommendedName>
        <fullName evidence="9">O-methyltransferase 1</fullName>
    </recommendedName>
</protein>
<evidence type="ECO:0000313" key="8">
    <source>
        <dbReference type="Proteomes" id="UP000585474"/>
    </source>
</evidence>
<evidence type="ECO:0000259" key="6">
    <source>
        <dbReference type="Pfam" id="PF08100"/>
    </source>
</evidence>
<comment type="similarity">
    <text evidence="4">Belongs to the class I-like SAM-binding methyltransferase superfamily. Cation-independent O-methyltransferase family. COMT subfamily.</text>
</comment>
<dbReference type="Gene3D" id="3.40.50.150">
    <property type="entry name" value="Vaccinia Virus protein VP39"/>
    <property type="match status" value="3"/>
</dbReference>
<evidence type="ECO:0000313" key="7">
    <source>
        <dbReference type="EMBL" id="GFY91481.1"/>
    </source>
</evidence>
<organism evidence="7 8">
    <name type="scientific">Actinidia rufa</name>
    <dbReference type="NCBI Taxonomy" id="165716"/>
    <lineage>
        <taxon>Eukaryota</taxon>
        <taxon>Viridiplantae</taxon>
        <taxon>Streptophyta</taxon>
        <taxon>Embryophyta</taxon>
        <taxon>Tracheophyta</taxon>
        <taxon>Spermatophyta</taxon>
        <taxon>Magnoliopsida</taxon>
        <taxon>eudicotyledons</taxon>
        <taxon>Gunneridae</taxon>
        <taxon>Pentapetalae</taxon>
        <taxon>asterids</taxon>
        <taxon>Ericales</taxon>
        <taxon>Actinidiaceae</taxon>
        <taxon>Actinidia</taxon>
    </lineage>
</organism>